<name>A0A1L9R740_ASPWE</name>
<dbReference type="VEuPathDB" id="FungiDB:ASPWEDRAFT_725897"/>
<dbReference type="Proteomes" id="UP000184383">
    <property type="component" value="Unassembled WGS sequence"/>
</dbReference>
<keyword evidence="2" id="KW-0472">Membrane</keyword>
<proteinExistence type="predicted"/>
<dbReference type="RefSeq" id="XP_040684385.1">
    <property type="nucleotide sequence ID" value="XM_040839254.1"/>
</dbReference>
<keyword evidence="4" id="KW-1185">Reference proteome</keyword>
<keyword evidence="2" id="KW-0812">Transmembrane</keyword>
<dbReference type="EMBL" id="KV878217">
    <property type="protein sequence ID" value="OJJ30708.1"/>
    <property type="molecule type" value="Genomic_DNA"/>
</dbReference>
<dbReference type="AlphaFoldDB" id="A0A1L9R740"/>
<evidence type="ECO:0000313" key="3">
    <source>
        <dbReference type="EMBL" id="OJJ30708.1"/>
    </source>
</evidence>
<reference evidence="4" key="1">
    <citation type="journal article" date="2017" name="Genome Biol.">
        <title>Comparative genomics reveals high biological diversity and specific adaptations in the industrially and medically important fungal genus Aspergillus.</title>
        <authorList>
            <person name="de Vries R.P."/>
            <person name="Riley R."/>
            <person name="Wiebenga A."/>
            <person name="Aguilar-Osorio G."/>
            <person name="Amillis S."/>
            <person name="Uchima C.A."/>
            <person name="Anderluh G."/>
            <person name="Asadollahi M."/>
            <person name="Askin M."/>
            <person name="Barry K."/>
            <person name="Battaglia E."/>
            <person name="Bayram O."/>
            <person name="Benocci T."/>
            <person name="Braus-Stromeyer S.A."/>
            <person name="Caldana C."/>
            <person name="Canovas D."/>
            <person name="Cerqueira G.C."/>
            <person name="Chen F."/>
            <person name="Chen W."/>
            <person name="Choi C."/>
            <person name="Clum A."/>
            <person name="Dos Santos R.A."/>
            <person name="Damasio A.R."/>
            <person name="Diallinas G."/>
            <person name="Emri T."/>
            <person name="Fekete E."/>
            <person name="Flipphi M."/>
            <person name="Freyberg S."/>
            <person name="Gallo A."/>
            <person name="Gournas C."/>
            <person name="Habgood R."/>
            <person name="Hainaut M."/>
            <person name="Harispe M.L."/>
            <person name="Henrissat B."/>
            <person name="Hilden K.S."/>
            <person name="Hope R."/>
            <person name="Hossain A."/>
            <person name="Karabika E."/>
            <person name="Karaffa L."/>
            <person name="Karanyi Z."/>
            <person name="Krasevec N."/>
            <person name="Kuo A."/>
            <person name="Kusch H."/>
            <person name="LaButti K."/>
            <person name="Lagendijk E.L."/>
            <person name="Lapidus A."/>
            <person name="Levasseur A."/>
            <person name="Lindquist E."/>
            <person name="Lipzen A."/>
            <person name="Logrieco A.F."/>
            <person name="MacCabe A."/>
            <person name="Maekelae M.R."/>
            <person name="Malavazi I."/>
            <person name="Melin P."/>
            <person name="Meyer V."/>
            <person name="Mielnichuk N."/>
            <person name="Miskei M."/>
            <person name="Molnar A.P."/>
            <person name="Mule G."/>
            <person name="Ngan C.Y."/>
            <person name="Orejas M."/>
            <person name="Orosz E."/>
            <person name="Ouedraogo J.P."/>
            <person name="Overkamp K.M."/>
            <person name="Park H.-S."/>
            <person name="Perrone G."/>
            <person name="Piumi F."/>
            <person name="Punt P.J."/>
            <person name="Ram A.F."/>
            <person name="Ramon A."/>
            <person name="Rauscher S."/>
            <person name="Record E."/>
            <person name="Riano-Pachon D.M."/>
            <person name="Robert V."/>
            <person name="Roehrig J."/>
            <person name="Ruller R."/>
            <person name="Salamov A."/>
            <person name="Salih N.S."/>
            <person name="Samson R.A."/>
            <person name="Sandor E."/>
            <person name="Sanguinetti M."/>
            <person name="Schuetze T."/>
            <person name="Sepcic K."/>
            <person name="Shelest E."/>
            <person name="Sherlock G."/>
            <person name="Sophianopoulou V."/>
            <person name="Squina F.M."/>
            <person name="Sun H."/>
            <person name="Susca A."/>
            <person name="Todd R.B."/>
            <person name="Tsang A."/>
            <person name="Unkles S.E."/>
            <person name="van de Wiele N."/>
            <person name="van Rossen-Uffink D."/>
            <person name="Oliveira J.V."/>
            <person name="Vesth T.C."/>
            <person name="Visser J."/>
            <person name="Yu J.-H."/>
            <person name="Zhou M."/>
            <person name="Andersen M.R."/>
            <person name="Archer D.B."/>
            <person name="Baker S.E."/>
            <person name="Benoit I."/>
            <person name="Brakhage A.A."/>
            <person name="Braus G.H."/>
            <person name="Fischer R."/>
            <person name="Frisvad J.C."/>
            <person name="Goldman G.H."/>
            <person name="Houbraken J."/>
            <person name="Oakley B."/>
            <person name="Pocsi I."/>
            <person name="Scazzocchio C."/>
            <person name="Seiboth B."/>
            <person name="vanKuyk P.A."/>
            <person name="Wortman J."/>
            <person name="Dyer P.S."/>
            <person name="Grigoriev I.V."/>
        </authorList>
    </citation>
    <scope>NUCLEOTIDE SEQUENCE [LARGE SCALE GENOMIC DNA]</scope>
    <source>
        <strain evidence="4">DTO 134E9</strain>
    </source>
</reference>
<feature type="compositionally biased region" description="Basic and acidic residues" evidence="1">
    <location>
        <begin position="61"/>
        <end position="83"/>
    </location>
</feature>
<gene>
    <name evidence="3" type="ORF">ASPWEDRAFT_725897</name>
</gene>
<feature type="region of interest" description="Disordered" evidence="1">
    <location>
        <begin position="1"/>
        <end position="83"/>
    </location>
</feature>
<evidence type="ECO:0000256" key="2">
    <source>
        <dbReference type="SAM" id="Phobius"/>
    </source>
</evidence>
<sequence length="127" mass="14560">MPETPNMTAPKPTTTTRTAPPPLNPYLNASRFEVPQEPPPSYHPTKPPPYTASSYRSPPRLGRDRQRQREQERERGREIHRSNMVRDVEMQRQDKKRRETNRGVRVVIAIIAGAIAGTIIGVVARYY</sequence>
<keyword evidence="2" id="KW-1133">Transmembrane helix</keyword>
<feature type="compositionally biased region" description="Low complexity" evidence="1">
    <location>
        <begin position="1"/>
        <end position="18"/>
    </location>
</feature>
<protein>
    <submittedName>
        <fullName evidence="3">Uncharacterized protein</fullName>
    </submittedName>
</protein>
<feature type="transmembrane region" description="Helical" evidence="2">
    <location>
        <begin position="103"/>
        <end position="124"/>
    </location>
</feature>
<accession>A0A1L9R740</accession>
<evidence type="ECO:0000313" key="4">
    <source>
        <dbReference type="Proteomes" id="UP000184383"/>
    </source>
</evidence>
<evidence type="ECO:0000256" key="1">
    <source>
        <dbReference type="SAM" id="MobiDB-lite"/>
    </source>
</evidence>
<feature type="compositionally biased region" description="Pro residues" evidence="1">
    <location>
        <begin position="36"/>
        <end position="50"/>
    </location>
</feature>
<organism evidence="3 4">
    <name type="scientific">Aspergillus wentii DTO 134E9</name>
    <dbReference type="NCBI Taxonomy" id="1073089"/>
    <lineage>
        <taxon>Eukaryota</taxon>
        <taxon>Fungi</taxon>
        <taxon>Dikarya</taxon>
        <taxon>Ascomycota</taxon>
        <taxon>Pezizomycotina</taxon>
        <taxon>Eurotiomycetes</taxon>
        <taxon>Eurotiomycetidae</taxon>
        <taxon>Eurotiales</taxon>
        <taxon>Aspergillaceae</taxon>
        <taxon>Aspergillus</taxon>
        <taxon>Aspergillus subgen. Cremei</taxon>
    </lineage>
</organism>
<dbReference type="GeneID" id="63755102"/>